<dbReference type="EMBL" id="JBHTKR010000011">
    <property type="protein sequence ID" value="MFD1196687.1"/>
    <property type="molecule type" value="Genomic_DNA"/>
</dbReference>
<organism evidence="1 2">
    <name type="scientific">Seohaeicola saemankumensis</name>
    <dbReference type="NCBI Taxonomy" id="481181"/>
    <lineage>
        <taxon>Bacteria</taxon>
        <taxon>Pseudomonadati</taxon>
        <taxon>Pseudomonadota</taxon>
        <taxon>Alphaproteobacteria</taxon>
        <taxon>Rhodobacterales</taxon>
        <taxon>Roseobacteraceae</taxon>
        <taxon>Seohaeicola</taxon>
    </lineage>
</organism>
<dbReference type="Gene3D" id="3.30.160.150">
    <property type="entry name" value="Lipoprotein like domain"/>
    <property type="match status" value="1"/>
</dbReference>
<dbReference type="Pfam" id="PF04390">
    <property type="entry name" value="LptE"/>
    <property type="match status" value="1"/>
</dbReference>
<evidence type="ECO:0000313" key="2">
    <source>
        <dbReference type="Proteomes" id="UP001597151"/>
    </source>
</evidence>
<reference evidence="2" key="1">
    <citation type="journal article" date="2019" name="Int. J. Syst. Evol. Microbiol.">
        <title>The Global Catalogue of Microorganisms (GCM) 10K type strain sequencing project: providing services to taxonomists for standard genome sequencing and annotation.</title>
        <authorList>
            <consortium name="The Broad Institute Genomics Platform"/>
            <consortium name="The Broad Institute Genome Sequencing Center for Infectious Disease"/>
            <person name="Wu L."/>
            <person name="Ma J."/>
        </authorList>
    </citation>
    <scope>NUCLEOTIDE SEQUENCE [LARGE SCALE GENOMIC DNA]</scope>
    <source>
        <strain evidence="2">CCUG 55328</strain>
    </source>
</reference>
<sequence>MSSSDRRAVLRGLGFLGLGGLALGSLALGGCGFTPVYGPSGQASRLQDAILPDAPQGRDQYLLIQRFEERLGRGSDGPYALGYAYAISGQRMAVTGDNVTTRINLVGRVDFVLRDRATDAVLLRDSVDSFTGYSTTGSTSATAAADRDAHERLAVLLADQMVIRLIAAADRLAS</sequence>
<comment type="caution">
    <text evidence="1">The sequence shown here is derived from an EMBL/GenBank/DDBJ whole genome shotgun (WGS) entry which is preliminary data.</text>
</comment>
<accession>A0ABW3TJ11</accession>
<gene>
    <name evidence="1" type="primary">lptE</name>
    <name evidence="1" type="ORF">ACFQ3C_18650</name>
</gene>
<keyword evidence="2" id="KW-1185">Reference proteome</keyword>
<dbReference type="RefSeq" id="WP_380795141.1">
    <property type="nucleotide sequence ID" value="NZ_JBHTKR010000011.1"/>
</dbReference>
<proteinExistence type="predicted"/>
<name>A0ABW3TJ11_9RHOB</name>
<evidence type="ECO:0000313" key="1">
    <source>
        <dbReference type="EMBL" id="MFD1196687.1"/>
    </source>
</evidence>
<protein>
    <submittedName>
        <fullName evidence="1">LPS assembly lipoprotein LptE</fullName>
    </submittedName>
</protein>
<dbReference type="PROSITE" id="PS51257">
    <property type="entry name" value="PROKAR_LIPOPROTEIN"/>
    <property type="match status" value="1"/>
</dbReference>
<dbReference type="Proteomes" id="UP001597151">
    <property type="component" value="Unassembled WGS sequence"/>
</dbReference>
<dbReference type="InterPro" id="IPR007485">
    <property type="entry name" value="LPS_assembly_LptE"/>
</dbReference>
<keyword evidence="1" id="KW-0449">Lipoprotein</keyword>